<comment type="caution">
    <text evidence="1">The sequence shown here is derived from an EMBL/GenBank/DDBJ whole genome shotgun (WGS) entry which is preliminary data.</text>
</comment>
<keyword evidence="2" id="KW-1185">Reference proteome</keyword>
<evidence type="ECO:0000313" key="2">
    <source>
        <dbReference type="Proteomes" id="UP000642920"/>
    </source>
</evidence>
<gene>
    <name evidence="1" type="ORF">JKP34_06640</name>
</gene>
<dbReference type="Proteomes" id="UP000642920">
    <property type="component" value="Unassembled WGS sequence"/>
</dbReference>
<reference evidence="1" key="1">
    <citation type="submission" date="2021-01" db="EMBL/GenBank/DDBJ databases">
        <title>Marivirga sp. nov., isolated from intertidal surface sediments.</title>
        <authorList>
            <person name="Zhang M."/>
        </authorList>
    </citation>
    <scope>NUCLEOTIDE SEQUENCE</scope>
    <source>
        <strain evidence="1">SM1354</strain>
    </source>
</reference>
<dbReference type="EMBL" id="JAERQG010000001">
    <property type="protein sequence ID" value="MBL0764921.1"/>
    <property type="molecule type" value="Genomic_DNA"/>
</dbReference>
<protein>
    <submittedName>
        <fullName evidence="1">Uncharacterized protein</fullName>
    </submittedName>
</protein>
<accession>A0A937A9R7</accession>
<name>A0A937A9R7_9BACT</name>
<organism evidence="1 2">
    <name type="scientific">Marivirga atlantica</name>
    <dbReference type="NCBI Taxonomy" id="1548457"/>
    <lineage>
        <taxon>Bacteria</taxon>
        <taxon>Pseudomonadati</taxon>
        <taxon>Bacteroidota</taxon>
        <taxon>Cytophagia</taxon>
        <taxon>Cytophagales</taxon>
        <taxon>Marivirgaceae</taxon>
        <taxon>Marivirga</taxon>
    </lineage>
</organism>
<sequence>MEKKAGDLLAHLITDFVEDKTIVINFAGIVNIDDHALDDVFVALSKIGRQLIIINGYHLLSIIDRLKKDYDITITSNSSEDWISLGKQNQVLLQEISEERKTLKADFIKESIKKTFIKFDSKRRLHSTPILANGEYNSNLIISEIKKFMWMCFFMADRIQELLDTYKLTNVKLLTASLRGAPFAAMIGLIKKLEYETIDHFGPKHKVFDIEFLNRIEKGTNYIYIGDFCFGGTEIKIAKTYTEMKSSKLCHALVLGNLIDSVYFKDEFELMSLQSLEGLNPDAEFTLL</sequence>
<dbReference type="RefSeq" id="WP_201918941.1">
    <property type="nucleotide sequence ID" value="NZ_JAERQG010000001.1"/>
</dbReference>
<proteinExistence type="predicted"/>
<evidence type="ECO:0000313" key="1">
    <source>
        <dbReference type="EMBL" id="MBL0764921.1"/>
    </source>
</evidence>
<dbReference type="AlphaFoldDB" id="A0A937A9R7"/>